<reference evidence="1" key="1">
    <citation type="submission" date="2021-02" db="EMBL/GenBank/DDBJ databases">
        <authorList>
            <person name="Nowell W R."/>
        </authorList>
    </citation>
    <scope>NUCLEOTIDE SEQUENCE</scope>
    <source>
        <strain evidence="1">Ploen Becks lab</strain>
    </source>
</reference>
<dbReference type="Proteomes" id="UP000663879">
    <property type="component" value="Unassembled WGS sequence"/>
</dbReference>
<dbReference type="OrthoDB" id="10165722at2759"/>
<keyword evidence="2" id="KW-1185">Reference proteome</keyword>
<proteinExistence type="predicted"/>
<sequence>MVKLFGWQPASQTDAVAEFYNRKQLPGEDYRDFYTNMLTHIQENSTKSGHVIADCYARKNQMKNMTLNNQSNFEQSVSNRVINRVMFDESIVGDWEINGRKVNFLFDTGTIKTIVARRIWNECKTPDSVLQPLSNILVTCVGSPVNVIGKG</sequence>
<accession>A0A814C6T9</accession>
<dbReference type="EMBL" id="CAJNOC010002529">
    <property type="protein sequence ID" value="CAF0938476.1"/>
    <property type="molecule type" value="Genomic_DNA"/>
</dbReference>
<evidence type="ECO:0000313" key="1">
    <source>
        <dbReference type="EMBL" id="CAF0938476.1"/>
    </source>
</evidence>
<dbReference type="SUPFAM" id="SSF50630">
    <property type="entry name" value="Acid proteases"/>
    <property type="match status" value="1"/>
</dbReference>
<gene>
    <name evidence="1" type="ORF">OXX778_LOCUS13298</name>
</gene>
<name>A0A814C6T9_9BILA</name>
<protein>
    <submittedName>
        <fullName evidence="1">Uncharacterized protein</fullName>
    </submittedName>
</protein>
<comment type="caution">
    <text evidence="1">The sequence shown here is derived from an EMBL/GenBank/DDBJ whole genome shotgun (WGS) entry which is preliminary data.</text>
</comment>
<dbReference type="AlphaFoldDB" id="A0A814C6T9"/>
<organism evidence="1 2">
    <name type="scientific">Brachionus calyciflorus</name>
    <dbReference type="NCBI Taxonomy" id="104777"/>
    <lineage>
        <taxon>Eukaryota</taxon>
        <taxon>Metazoa</taxon>
        <taxon>Spiralia</taxon>
        <taxon>Gnathifera</taxon>
        <taxon>Rotifera</taxon>
        <taxon>Eurotatoria</taxon>
        <taxon>Monogononta</taxon>
        <taxon>Pseudotrocha</taxon>
        <taxon>Ploima</taxon>
        <taxon>Brachionidae</taxon>
        <taxon>Brachionus</taxon>
    </lineage>
</organism>
<evidence type="ECO:0000313" key="2">
    <source>
        <dbReference type="Proteomes" id="UP000663879"/>
    </source>
</evidence>
<dbReference type="InterPro" id="IPR021109">
    <property type="entry name" value="Peptidase_aspartic_dom_sf"/>
</dbReference>